<evidence type="ECO:0000256" key="3">
    <source>
        <dbReference type="ARBA" id="ARBA00022473"/>
    </source>
</evidence>
<organism evidence="12 13">
    <name type="scientific">Oreochromis aureus</name>
    <name type="common">Israeli tilapia</name>
    <name type="synonym">Chromis aureus</name>
    <dbReference type="NCBI Taxonomy" id="47969"/>
    <lineage>
        <taxon>Eukaryota</taxon>
        <taxon>Metazoa</taxon>
        <taxon>Chordata</taxon>
        <taxon>Craniata</taxon>
        <taxon>Vertebrata</taxon>
        <taxon>Euteleostomi</taxon>
        <taxon>Actinopterygii</taxon>
        <taxon>Neopterygii</taxon>
        <taxon>Teleostei</taxon>
        <taxon>Neoteleostei</taxon>
        <taxon>Acanthomorphata</taxon>
        <taxon>Ovalentaria</taxon>
        <taxon>Cichlomorphae</taxon>
        <taxon>Cichliformes</taxon>
        <taxon>Cichlidae</taxon>
        <taxon>African cichlids</taxon>
        <taxon>Pseudocrenilabrinae</taxon>
        <taxon>Oreochromini</taxon>
        <taxon>Oreochromis</taxon>
    </lineage>
</organism>
<keyword evidence="6 7" id="KW-0539">Nucleus</keyword>
<evidence type="ECO:0000256" key="8">
    <source>
        <dbReference type="RuleBase" id="RU000682"/>
    </source>
</evidence>
<dbReference type="Pfam" id="PF00046">
    <property type="entry name" value="Homeodomain"/>
    <property type="match status" value="1"/>
</dbReference>
<name>A0A668T935_OREAU</name>
<keyword evidence="3" id="KW-0217">Developmental protein</keyword>
<dbReference type="GO" id="GO:0050767">
    <property type="term" value="P:regulation of neurogenesis"/>
    <property type="evidence" value="ECO:0007669"/>
    <property type="project" value="UniProtKB-ARBA"/>
</dbReference>
<dbReference type="SUPFAM" id="SSF46689">
    <property type="entry name" value="Homeodomain-like"/>
    <property type="match status" value="1"/>
</dbReference>
<feature type="compositionally biased region" description="Basic and acidic residues" evidence="9">
    <location>
        <begin position="128"/>
        <end position="138"/>
    </location>
</feature>
<dbReference type="PANTHER" id="PTHR46639">
    <property type="entry name" value="DIENCEPHALON/MESENCEPHALON HOMEOBOX PROTEIN 1"/>
    <property type="match status" value="1"/>
</dbReference>
<evidence type="ECO:0000256" key="6">
    <source>
        <dbReference type="ARBA" id="ARBA00023242"/>
    </source>
</evidence>
<feature type="compositionally biased region" description="Basic and acidic residues" evidence="9">
    <location>
        <begin position="186"/>
        <end position="197"/>
    </location>
</feature>
<dbReference type="GO" id="GO:0000981">
    <property type="term" value="F:DNA-binding transcription factor activity, RNA polymerase II-specific"/>
    <property type="evidence" value="ECO:0007669"/>
    <property type="project" value="InterPro"/>
</dbReference>
<gene>
    <name evidence="12" type="primary">LOC116333306</name>
</gene>
<sequence>MQHYGVNGYSLHAMNSLSAMYNLHQQAAQQAQHAPDYRPSVHALTLAERLADIILEARYGSQHRKQRRSRTAFTAQQLEALEKTFQKTHYPDVVMRERLAMCTNLPEARVQVWFKNRRAKFRKKQRSLQKEQLQKQKETQGATERQAAARPQPGEMSVEVNVTSPEPSDSESAAEDNADREEDEIRGETRVKLREEIQGEGGLPTGSSSPSCKRLSPTSDSPLSSPALPSSSSVTSGLVQSNSYASSPLSLFRLQEQFRQHMAATNNLVHYPSFDMSTPSSLPYLGMNVNMPSPLGSLPCQSYYQTLSQAQQVWNNPLLQAAPGNLPGSLNSKTTSIENLRLRAKQHAASLGLDTLPN</sequence>
<evidence type="ECO:0000259" key="11">
    <source>
        <dbReference type="PROSITE" id="PS50803"/>
    </source>
</evidence>
<reference evidence="12" key="1">
    <citation type="submission" date="2025-08" db="UniProtKB">
        <authorList>
            <consortium name="Ensembl"/>
        </authorList>
    </citation>
    <scope>IDENTIFICATION</scope>
</reference>
<evidence type="ECO:0000313" key="13">
    <source>
        <dbReference type="Proteomes" id="UP000472276"/>
    </source>
</evidence>
<evidence type="ECO:0000259" key="10">
    <source>
        <dbReference type="PROSITE" id="PS50071"/>
    </source>
</evidence>
<evidence type="ECO:0000256" key="4">
    <source>
        <dbReference type="ARBA" id="ARBA00023125"/>
    </source>
</evidence>
<evidence type="ECO:0000256" key="9">
    <source>
        <dbReference type="SAM" id="MobiDB-lite"/>
    </source>
</evidence>
<evidence type="ECO:0000256" key="2">
    <source>
        <dbReference type="ARBA" id="ARBA00005733"/>
    </source>
</evidence>
<keyword evidence="5 7" id="KW-0371">Homeobox</keyword>
<reference evidence="12" key="2">
    <citation type="submission" date="2025-09" db="UniProtKB">
        <authorList>
            <consortium name="Ensembl"/>
        </authorList>
    </citation>
    <scope>IDENTIFICATION</scope>
</reference>
<feature type="compositionally biased region" description="Low complexity" evidence="9">
    <location>
        <begin position="215"/>
        <end position="240"/>
    </location>
</feature>
<evidence type="ECO:0000313" key="12">
    <source>
        <dbReference type="Ensembl" id="ENSOABP00000023313.1"/>
    </source>
</evidence>
<dbReference type="InterPro" id="IPR001356">
    <property type="entry name" value="HD"/>
</dbReference>
<evidence type="ECO:0000256" key="1">
    <source>
        <dbReference type="ARBA" id="ARBA00004123"/>
    </source>
</evidence>
<evidence type="ECO:0000256" key="5">
    <source>
        <dbReference type="ARBA" id="ARBA00023155"/>
    </source>
</evidence>
<dbReference type="GO" id="GO:0060041">
    <property type="term" value="P:retina development in camera-type eye"/>
    <property type="evidence" value="ECO:0007669"/>
    <property type="project" value="UniProtKB-ARBA"/>
</dbReference>
<dbReference type="Ensembl" id="ENSOABT00000024005.2">
    <property type="protein sequence ID" value="ENSOABP00000023313.1"/>
    <property type="gene ID" value="ENSOABG00000011207.2"/>
</dbReference>
<dbReference type="PROSITE" id="PS00027">
    <property type="entry name" value="HOMEOBOX_1"/>
    <property type="match status" value="1"/>
</dbReference>
<feature type="compositionally biased region" description="Acidic residues" evidence="9">
    <location>
        <begin position="168"/>
        <end position="185"/>
    </location>
</feature>
<dbReference type="InterPro" id="IPR052488">
    <property type="entry name" value="DMBX_homeobox"/>
</dbReference>
<dbReference type="Proteomes" id="UP000472276">
    <property type="component" value="Unassembled WGS sequence"/>
</dbReference>
<dbReference type="FunFam" id="1.10.10.60:FF:000125">
    <property type="entry name" value="diencephalon/mesencephalon homeobox protein 1"/>
    <property type="match status" value="1"/>
</dbReference>
<dbReference type="PROSITE" id="PS50803">
    <property type="entry name" value="OAR"/>
    <property type="match status" value="1"/>
</dbReference>
<dbReference type="InterPro" id="IPR003654">
    <property type="entry name" value="OAR_dom"/>
</dbReference>
<accession>A0A668T935</accession>
<comment type="similarity">
    <text evidence="2">Belongs to the paired homeobox family.</text>
</comment>
<dbReference type="SMART" id="SM00389">
    <property type="entry name" value="HOX"/>
    <property type="match status" value="1"/>
</dbReference>
<evidence type="ECO:0008006" key="14">
    <source>
        <dbReference type="Google" id="ProtNLM"/>
    </source>
</evidence>
<dbReference type="Gene3D" id="1.10.10.60">
    <property type="entry name" value="Homeodomain-like"/>
    <property type="match status" value="1"/>
</dbReference>
<dbReference type="GO" id="GO:0007346">
    <property type="term" value="P:regulation of mitotic cell cycle"/>
    <property type="evidence" value="ECO:0007669"/>
    <property type="project" value="UniProtKB-ARBA"/>
</dbReference>
<dbReference type="PANTHER" id="PTHR46639:SF3">
    <property type="entry name" value="DIENCEPHALON_MESENCEPHALON HOMEOBOX PROTEIN 1-A-RELATED"/>
    <property type="match status" value="1"/>
</dbReference>
<comment type="subcellular location">
    <subcellularLocation>
        <location evidence="1 7 8">Nucleus</location>
    </subcellularLocation>
</comment>
<dbReference type="InterPro" id="IPR017970">
    <property type="entry name" value="Homeobox_CS"/>
</dbReference>
<dbReference type="GO" id="GO:0061074">
    <property type="term" value="P:regulation of neural retina development"/>
    <property type="evidence" value="ECO:0007669"/>
    <property type="project" value="UniProtKB-ARBA"/>
</dbReference>
<feature type="region of interest" description="Disordered" evidence="9">
    <location>
        <begin position="124"/>
        <end position="240"/>
    </location>
</feature>
<feature type="DNA-binding region" description="Homeobox" evidence="7">
    <location>
        <begin position="66"/>
        <end position="125"/>
    </location>
</feature>
<dbReference type="CDD" id="cd00086">
    <property type="entry name" value="homeodomain"/>
    <property type="match status" value="1"/>
</dbReference>
<dbReference type="GO" id="GO:0000977">
    <property type="term" value="F:RNA polymerase II transcription regulatory region sequence-specific DNA binding"/>
    <property type="evidence" value="ECO:0007669"/>
    <property type="project" value="TreeGrafter"/>
</dbReference>
<dbReference type="PROSITE" id="PS50071">
    <property type="entry name" value="HOMEOBOX_2"/>
    <property type="match status" value="1"/>
</dbReference>
<dbReference type="InterPro" id="IPR009057">
    <property type="entry name" value="Homeodomain-like_sf"/>
</dbReference>
<evidence type="ECO:0000256" key="7">
    <source>
        <dbReference type="PROSITE-ProRule" id="PRU00108"/>
    </source>
</evidence>
<dbReference type="GO" id="GO:0030901">
    <property type="term" value="P:midbrain development"/>
    <property type="evidence" value="ECO:0007669"/>
    <property type="project" value="UniProtKB-ARBA"/>
</dbReference>
<dbReference type="GO" id="GO:0005634">
    <property type="term" value="C:nucleus"/>
    <property type="evidence" value="ECO:0007669"/>
    <property type="project" value="UniProtKB-SubCell"/>
</dbReference>
<dbReference type="AlphaFoldDB" id="A0A668T935"/>
<feature type="domain" description="Homeobox" evidence="10">
    <location>
        <begin position="64"/>
        <end position="124"/>
    </location>
</feature>
<proteinExistence type="inferred from homology"/>
<keyword evidence="13" id="KW-1185">Reference proteome</keyword>
<protein>
    <recommendedName>
        <fullName evidence="14">Diencephalon/mesencephalon homeobox 1b</fullName>
    </recommendedName>
</protein>
<dbReference type="Pfam" id="PF03826">
    <property type="entry name" value="OAR"/>
    <property type="match status" value="1"/>
</dbReference>
<feature type="domain" description="OAR" evidence="11">
    <location>
        <begin position="335"/>
        <end position="348"/>
    </location>
</feature>
<keyword evidence="4 7" id="KW-0238">DNA-binding</keyword>